<dbReference type="SMART" id="SM00875">
    <property type="entry name" value="BACK"/>
    <property type="match status" value="1"/>
</dbReference>
<dbReference type="FunFam" id="1.25.40.420:FF:000005">
    <property type="entry name" value="BTB/POZ domain-containing protein 9"/>
    <property type="match status" value="1"/>
</dbReference>
<keyword evidence="4" id="KW-1185">Reference proteome</keyword>
<name>T1GVV4_MEGSC</name>
<dbReference type="Gene3D" id="3.30.710.10">
    <property type="entry name" value="Potassium Channel Kv1.1, Chain A"/>
    <property type="match status" value="1"/>
</dbReference>
<reference evidence="4" key="1">
    <citation type="submission" date="2013-02" db="EMBL/GenBank/DDBJ databases">
        <authorList>
            <person name="Hughes D."/>
        </authorList>
    </citation>
    <scope>NUCLEOTIDE SEQUENCE</scope>
    <source>
        <strain>Durham</strain>
        <strain evidence="4">NC isolate 2 -- Noor lab</strain>
    </source>
</reference>
<dbReference type="PANTHER" id="PTHR46306">
    <property type="entry name" value="BTB/POZ DOMAIN-CONTAINING PROTEIN 9"/>
    <property type="match status" value="1"/>
</dbReference>
<dbReference type="SMART" id="SM00225">
    <property type="entry name" value="BTB"/>
    <property type="match status" value="1"/>
</dbReference>
<dbReference type="FunFam" id="2.60.120.260:FF:000051">
    <property type="entry name" value="BTB/POZ domain-containing protein 9"/>
    <property type="match status" value="1"/>
</dbReference>
<dbReference type="InterPro" id="IPR000210">
    <property type="entry name" value="BTB/POZ_dom"/>
</dbReference>
<dbReference type="EMBL" id="CAQQ02010488">
    <property type="status" value="NOT_ANNOTATED_CDS"/>
    <property type="molecule type" value="Genomic_DNA"/>
</dbReference>
<dbReference type="PROSITE" id="PS50097">
    <property type="entry name" value="BTB"/>
    <property type="match status" value="1"/>
</dbReference>
<proteinExistence type="predicted"/>
<dbReference type="InterPro" id="IPR011705">
    <property type="entry name" value="BACK"/>
</dbReference>
<dbReference type="InterPro" id="IPR052407">
    <property type="entry name" value="BTB_POZ_domain_cont_9"/>
</dbReference>
<evidence type="ECO:0000256" key="1">
    <source>
        <dbReference type="ARBA" id="ARBA00020216"/>
    </source>
</evidence>
<dbReference type="STRING" id="36166.T1GVV4"/>
<accession>T1GVV4</accession>
<evidence type="ECO:0000313" key="3">
    <source>
        <dbReference type="EnsemblMetazoa" id="MESCA007921-PA"/>
    </source>
</evidence>
<dbReference type="HOGENOM" id="CLU_004253_0_2_1"/>
<dbReference type="GO" id="GO:0048512">
    <property type="term" value="P:circadian behavior"/>
    <property type="evidence" value="ECO:0007669"/>
    <property type="project" value="TreeGrafter"/>
</dbReference>
<dbReference type="EnsemblMetazoa" id="MESCA007921-RA">
    <property type="protein sequence ID" value="MESCA007921-PA"/>
    <property type="gene ID" value="MESCA007921"/>
</dbReference>
<dbReference type="GO" id="GO:0050804">
    <property type="term" value="P:modulation of chemical synaptic transmission"/>
    <property type="evidence" value="ECO:0007669"/>
    <property type="project" value="TreeGrafter"/>
</dbReference>
<dbReference type="SUPFAM" id="SSF49785">
    <property type="entry name" value="Galactose-binding domain-like"/>
    <property type="match status" value="2"/>
</dbReference>
<dbReference type="Proteomes" id="UP000015102">
    <property type="component" value="Unassembled WGS sequence"/>
</dbReference>
<protein>
    <recommendedName>
        <fullName evidence="1">BTB/POZ domain-containing protein 9</fullName>
    </recommendedName>
</protein>
<feature type="domain" description="BTB" evidence="2">
    <location>
        <begin position="40"/>
        <end position="103"/>
    </location>
</feature>
<reference evidence="3" key="2">
    <citation type="submission" date="2015-06" db="UniProtKB">
        <authorList>
            <consortium name="EnsemblMetazoa"/>
        </authorList>
    </citation>
    <scope>IDENTIFICATION</scope>
</reference>
<dbReference type="GO" id="GO:0005737">
    <property type="term" value="C:cytoplasm"/>
    <property type="evidence" value="ECO:0007669"/>
    <property type="project" value="TreeGrafter"/>
</dbReference>
<dbReference type="InterPro" id="IPR000421">
    <property type="entry name" value="FA58C"/>
</dbReference>
<dbReference type="Pfam" id="PF00651">
    <property type="entry name" value="BTB"/>
    <property type="match status" value="1"/>
</dbReference>
<dbReference type="Pfam" id="PF07707">
    <property type="entry name" value="BACK"/>
    <property type="match status" value="1"/>
</dbReference>
<dbReference type="AlphaFoldDB" id="T1GVV4"/>
<organism evidence="3 4">
    <name type="scientific">Megaselia scalaris</name>
    <name type="common">Humpbacked fly</name>
    <name type="synonym">Phora scalaris</name>
    <dbReference type="NCBI Taxonomy" id="36166"/>
    <lineage>
        <taxon>Eukaryota</taxon>
        <taxon>Metazoa</taxon>
        <taxon>Ecdysozoa</taxon>
        <taxon>Arthropoda</taxon>
        <taxon>Hexapoda</taxon>
        <taxon>Insecta</taxon>
        <taxon>Pterygota</taxon>
        <taxon>Neoptera</taxon>
        <taxon>Endopterygota</taxon>
        <taxon>Diptera</taxon>
        <taxon>Brachycera</taxon>
        <taxon>Muscomorpha</taxon>
        <taxon>Platypezoidea</taxon>
        <taxon>Phoridae</taxon>
        <taxon>Megaseliini</taxon>
        <taxon>Megaselia</taxon>
    </lineage>
</organism>
<dbReference type="InterPro" id="IPR008979">
    <property type="entry name" value="Galactose-bd-like_sf"/>
</dbReference>
<dbReference type="Pfam" id="PF00754">
    <property type="entry name" value="F5_F8_type_C"/>
    <property type="match status" value="1"/>
</dbReference>
<dbReference type="Gene3D" id="2.60.120.260">
    <property type="entry name" value="Galactose-binding domain-like"/>
    <property type="match status" value="2"/>
</dbReference>
<dbReference type="CDD" id="cd14822">
    <property type="entry name" value="BACK_BTBD9"/>
    <property type="match status" value="1"/>
</dbReference>
<evidence type="ECO:0000259" key="2">
    <source>
        <dbReference type="PROSITE" id="PS50097"/>
    </source>
</evidence>
<dbReference type="InterPro" id="IPR011333">
    <property type="entry name" value="SKP1/BTB/POZ_sf"/>
</dbReference>
<dbReference type="InterPro" id="IPR034091">
    <property type="entry name" value="BTBD9_BACK-like_dom"/>
</dbReference>
<dbReference type="OMA" id="LCMINHI"/>
<dbReference type="PANTHER" id="PTHR46306:SF1">
    <property type="entry name" value="BTB_POZ DOMAIN-CONTAINING PROTEIN 9"/>
    <property type="match status" value="1"/>
</dbReference>
<dbReference type="Gene3D" id="1.25.40.420">
    <property type="match status" value="1"/>
</dbReference>
<evidence type="ECO:0000313" key="4">
    <source>
        <dbReference type="Proteomes" id="UP000015102"/>
    </source>
</evidence>
<dbReference type="GO" id="GO:0008344">
    <property type="term" value="P:adult locomotory behavior"/>
    <property type="evidence" value="ECO:0007669"/>
    <property type="project" value="TreeGrafter"/>
</dbReference>
<dbReference type="SUPFAM" id="SSF54695">
    <property type="entry name" value="POZ domain"/>
    <property type="match status" value="1"/>
</dbReference>
<sequence>MSSTTHKMSDLNYKRITGDIELTEQFSEEMSELCMSEDYSDVTFIVEGQRRPAHKVILAARSEYFRAMLYGGLAEANQREIHLSIPLKASFEILYSGRISLSQMSEENILDTLGLVHQFGFTKLEEAISDYLRHVLSLDNVCAILDAARLYNLDSLTNVCHLFLDRNASEILTHETFKNLSNDALEGILQRDSFYVPEVKIFEAVCLWCKHNPNIDSVVANVRLPLMTLDELLSVVRQSSILAPDKLLDAIEEKTKAKSLPFRGLLYPEENVALEEFGARTILGECPAALLSGSSYYDMDNGYSRHPITDSNNPGIVVQLGNITIINHIKILLWDQDIRSYSYFIEVSVDQVTWERVVDYRNYLCRSWQFLYFPQRAVQYIKLVGTHNTVNKVLHVVTLEAMFTAQVPKLKDDIIIPTYNVATVEMSATVLDGVSRTRNALINGDFNNYDWDSGYTCHQLHSGVILLRLGQPYIIGSIRLLLWDCDERNYGYFIETSLDQRTWNLVVDRRREPSRSWQNISFQPRPMIFIRIVGTRNTANEIFHCVHFECPSQDLSV</sequence>